<dbReference type="GO" id="GO:0008168">
    <property type="term" value="F:methyltransferase activity"/>
    <property type="evidence" value="ECO:0007669"/>
    <property type="project" value="UniProtKB-KW"/>
</dbReference>
<dbReference type="OrthoDB" id="9791837at2"/>
<dbReference type="CDD" id="cd02440">
    <property type="entry name" value="AdoMet_MTases"/>
    <property type="match status" value="1"/>
</dbReference>
<dbReference type="PANTHER" id="PTHR43861">
    <property type="entry name" value="TRANS-ACONITATE 2-METHYLTRANSFERASE-RELATED"/>
    <property type="match status" value="1"/>
</dbReference>
<keyword evidence="1" id="KW-0808">Transferase</keyword>
<protein>
    <submittedName>
        <fullName evidence="1">Methyltransferase</fullName>
    </submittedName>
</protein>
<dbReference type="Pfam" id="PF13489">
    <property type="entry name" value="Methyltransf_23"/>
    <property type="match status" value="1"/>
</dbReference>
<dbReference type="SUPFAM" id="SSF53335">
    <property type="entry name" value="S-adenosyl-L-methionine-dependent methyltransferases"/>
    <property type="match status" value="1"/>
</dbReference>
<dbReference type="InterPro" id="IPR029063">
    <property type="entry name" value="SAM-dependent_MTases_sf"/>
</dbReference>
<gene>
    <name evidence="1" type="ORF">Lwal_2893</name>
</gene>
<reference evidence="1 2" key="1">
    <citation type="submission" date="2015-11" db="EMBL/GenBank/DDBJ databases">
        <title>Genomic analysis of 38 Legionella species identifies large and diverse effector repertoires.</title>
        <authorList>
            <person name="Burstein D."/>
            <person name="Amaro F."/>
            <person name="Zusman T."/>
            <person name="Lifshitz Z."/>
            <person name="Cohen O."/>
            <person name="Gilbert J.A."/>
            <person name="Pupko T."/>
            <person name="Shuman H.A."/>
            <person name="Segal G."/>
        </authorList>
    </citation>
    <scope>NUCLEOTIDE SEQUENCE [LARGE SCALE GENOMIC DNA]</scope>
    <source>
        <strain evidence="1 2">ATCC 51914</strain>
    </source>
</reference>
<name>A0A0W1A0J5_9GAMM</name>
<dbReference type="Proteomes" id="UP000054729">
    <property type="component" value="Unassembled WGS sequence"/>
</dbReference>
<keyword evidence="2" id="KW-1185">Reference proteome</keyword>
<dbReference type="Gene3D" id="3.40.50.150">
    <property type="entry name" value="Vaccinia Virus protein VP39"/>
    <property type="match status" value="1"/>
</dbReference>
<proteinExistence type="predicted"/>
<dbReference type="STRING" id="66969.Lwal_2893"/>
<keyword evidence="1" id="KW-0489">Methyltransferase</keyword>
<dbReference type="PANTHER" id="PTHR43861:SF1">
    <property type="entry name" value="TRANS-ACONITATE 2-METHYLTRANSFERASE"/>
    <property type="match status" value="1"/>
</dbReference>
<evidence type="ECO:0000313" key="1">
    <source>
        <dbReference type="EMBL" id="KTD74852.1"/>
    </source>
</evidence>
<accession>A0A0W1A0J5</accession>
<dbReference type="GO" id="GO:0032259">
    <property type="term" value="P:methylation"/>
    <property type="evidence" value="ECO:0007669"/>
    <property type="project" value="UniProtKB-KW"/>
</dbReference>
<dbReference type="EMBL" id="LNZB01000060">
    <property type="protein sequence ID" value="KTD74852.1"/>
    <property type="molecule type" value="Genomic_DNA"/>
</dbReference>
<dbReference type="RefSeq" id="WP_058481508.1">
    <property type="nucleotide sequence ID" value="NZ_CAAAIQ010000010.1"/>
</dbReference>
<comment type="caution">
    <text evidence="1">The sequence shown here is derived from an EMBL/GenBank/DDBJ whole genome shotgun (WGS) entry which is preliminary data.</text>
</comment>
<sequence length="210" mass="23540">MTNEFGPKIKKGYDSIADVWNEKREWYIEQESIDEAISYLEKGASILDVGCGSGKPIAAYLLSKGYDVYGIDISEKQVEHAKNIIPKENLFVADIFSFSTTVTFDAIICWFTIFHIHANQHPEVLKKLHSLLKPKGILLITFADTSIEPEGTDLTIIDEHTIESEMFGERFYHSGNPASINSQIVKSVGFKIIGDKIDQPGNQVILAMKE</sequence>
<dbReference type="AlphaFoldDB" id="A0A0W1A0J5"/>
<organism evidence="1 2">
    <name type="scientific">Legionella waltersii</name>
    <dbReference type="NCBI Taxonomy" id="66969"/>
    <lineage>
        <taxon>Bacteria</taxon>
        <taxon>Pseudomonadati</taxon>
        <taxon>Pseudomonadota</taxon>
        <taxon>Gammaproteobacteria</taxon>
        <taxon>Legionellales</taxon>
        <taxon>Legionellaceae</taxon>
        <taxon>Legionella</taxon>
    </lineage>
</organism>
<dbReference type="PATRIC" id="fig|66969.6.peg.3145"/>
<evidence type="ECO:0000313" key="2">
    <source>
        <dbReference type="Proteomes" id="UP000054729"/>
    </source>
</evidence>